<dbReference type="InterPro" id="IPR027417">
    <property type="entry name" value="P-loop_NTPase"/>
</dbReference>
<evidence type="ECO:0000256" key="5">
    <source>
        <dbReference type="ARBA" id="ARBA00022801"/>
    </source>
</evidence>
<gene>
    <name evidence="12" type="ORF">CQ405_02695</name>
</gene>
<dbReference type="GO" id="GO:0005524">
    <property type="term" value="F:ATP binding"/>
    <property type="evidence" value="ECO:0007669"/>
    <property type="project" value="UniProtKB-KW"/>
</dbReference>
<keyword evidence="10" id="KW-0812">Transmembrane</keyword>
<comment type="caution">
    <text evidence="12">The sequence shown here is derived from an EMBL/GenBank/DDBJ whole genome shotgun (WGS) entry which is preliminary data.</text>
</comment>
<feature type="transmembrane region" description="Helical" evidence="10">
    <location>
        <begin position="102"/>
        <end position="120"/>
    </location>
</feature>
<keyword evidence="13" id="KW-1185">Reference proteome</keyword>
<dbReference type="Pfam" id="PF17862">
    <property type="entry name" value="AAA_lid_3"/>
    <property type="match status" value="1"/>
</dbReference>
<accession>A0A2P8R2G8</accession>
<keyword evidence="8" id="KW-0482">Metalloprotease</keyword>
<keyword evidence="3" id="KW-0479">Metal-binding</keyword>
<evidence type="ECO:0000256" key="2">
    <source>
        <dbReference type="ARBA" id="ARBA00022670"/>
    </source>
</evidence>
<dbReference type="SUPFAM" id="SSF52540">
    <property type="entry name" value="P-loop containing nucleoside triphosphate hydrolases"/>
    <property type="match status" value="1"/>
</dbReference>
<keyword evidence="7 9" id="KW-0067">ATP-binding</keyword>
<dbReference type="SMART" id="SM00382">
    <property type="entry name" value="AAA"/>
    <property type="match status" value="1"/>
</dbReference>
<feature type="domain" description="AAA+ ATPase" evidence="11">
    <location>
        <begin position="196"/>
        <end position="332"/>
    </location>
</feature>
<dbReference type="GO" id="GO:0046872">
    <property type="term" value="F:metal ion binding"/>
    <property type="evidence" value="ECO:0007669"/>
    <property type="project" value="UniProtKB-KW"/>
</dbReference>
<evidence type="ECO:0000259" key="11">
    <source>
        <dbReference type="SMART" id="SM00382"/>
    </source>
</evidence>
<evidence type="ECO:0000313" key="13">
    <source>
        <dbReference type="Proteomes" id="UP000240535"/>
    </source>
</evidence>
<reference evidence="13" key="1">
    <citation type="submission" date="2017-10" db="EMBL/GenBank/DDBJ databases">
        <title>Campylobacter species from seals.</title>
        <authorList>
            <person name="Gilbert M.J."/>
            <person name="Zomer A.L."/>
            <person name="Timmerman A.J."/>
            <person name="Duim B."/>
            <person name="Wagenaar J.A."/>
        </authorList>
    </citation>
    <scope>NUCLEOTIDE SEQUENCE [LARGE SCALE GENOMIC DNA]</scope>
    <source>
        <strain evidence="13">17S00004-5</strain>
    </source>
</reference>
<dbReference type="GO" id="GO:0004176">
    <property type="term" value="F:ATP-dependent peptidase activity"/>
    <property type="evidence" value="ECO:0007669"/>
    <property type="project" value="InterPro"/>
</dbReference>
<dbReference type="PROSITE" id="PS00674">
    <property type="entry name" value="AAA"/>
    <property type="match status" value="1"/>
</dbReference>
<comment type="cofactor">
    <cofactor evidence="1">
        <name>Zn(2+)</name>
        <dbReference type="ChEBI" id="CHEBI:29105"/>
    </cofactor>
</comment>
<dbReference type="GO" id="GO:0030163">
    <property type="term" value="P:protein catabolic process"/>
    <property type="evidence" value="ECO:0007669"/>
    <property type="project" value="TreeGrafter"/>
</dbReference>
<dbReference type="PANTHER" id="PTHR23076">
    <property type="entry name" value="METALLOPROTEASE M41 FTSH"/>
    <property type="match status" value="1"/>
</dbReference>
<dbReference type="InterPro" id="IPR003593">
    <property type="entry name" value="AAA+_ATPase"/>
</dbReference>
<evidence type="ECO:0000256" key="1">
    <source>
        <dbReference type="ARBA" id="ARBA00001947"/>
    </source>
</evidence>
<feature type="transmembrane region" description="Helical" evidence="10">
    <location>
        <begin position="17"/>
        <end position="36"/>
    </location>
</feature>
<evidence type="ECO:0000256" key="4">
    <source>
        <dbReference type="ARBA" id="ARBA00022741"/>
    </source>
</evidence>
<protein>
    <submittedName>
        <fullName evidence="12">AAA family ATPase</fullName>
    </submittedName>
</protein>
<name>A0A2P8R2G8_9BACT</name>
<evidence type="ECO:0000256" key="7">
    <source>
        <dbReference type="ARBA" id="ARBA00022840"/>
    </source>
</evidence>
<dbReference type="Gene3D" id="1.20.58.760">
    <property type="entry name" value="Peptidase M41"/>
    <property type="match status" value="1"/>
</dbReference>
<dbReference type="PANTHER" id="PTHR23076:SF97">
    <property type="entry name" value="ATP-DEPENDENT ZINC METALLOPROTEASE YME1L1"/>
    <property type="match status" value="1"/>
</dbReference>
<keyword evidence="10" id="KW-1133">Transmembrane helix</keyword>
<comment type="similarity">
    <text evidence="9">Belongs to the AAA ATPase family.</text>
</comment>
<evidence type="ECO:0000256" key="10">
    <source>
        <dbReference type="SAM" id="Phobius"/>
    </source>
</evidence>
<dbReference type="GO" id="GO:0016887">
    <property type="term" value="F:ATP hydrolysis activity"/>
    <property type="evidence" value="ECO:0007669"/>
    <property type="project" value="InterPro"/>
</dbReference>
<dbReference type="SUPFAM" id="SSF140990">
    <property type="entry name" value="FtsH protease domain-like"/>
    <property type="match status" value="1"/>
</dbReference>
<dbReference type="FunFam" id="3.40.50.300:FF:000352">
    <property type="entry name" value="ATP-dependent zinc metalloprotease FTSH 7, chloroplastic"/>
    <property type="match status" value="1"/>
</dbReference>
<dbReference type="InterPro" id="IPR037219">
    <property type="entry name" value="Peptidase_M41-like"/>
</dbReference>
<evidence type="ECO:0000313" key="12">
    <source>
        <dbReference type="EMBL" id="PSM52658.1"/>
    </source>
</evidence>
<dbReference type="EMBL" id="PDHH01000002">
    <property type="protein sequence ID" value="PSM52658.1"/>
    <property type="molecule type" value="Genomic_DNA"/>
</dbReference>
<dbReference type="Gene3D" id="1.10.8.60">
    <property type="match status" value="1"/>
</dbReference>
<evidence type="ECO:0000256" key="3">
    <source>
        <dbReference type="ARBA" id="ARBA00022723"/>
    </source>
</evidence>
<dbReference type="GO" id="GO:0004222">
    <property type="term" value="F:metalloendopeptidase activity"/>
    <property type="evidence" value="ECO:0007669"/>
    <property type="project" value="InterPro"/>
</dbReference>
<dbReference type="GO" id="GO:0005737">
    <property type="term" value="C:cytoplasm"/>
    <property type="evidence" value="ECO:0007669"/>
    <property type="project" value="UniProtKB-ARBA"/>
</dbReference>
<evidence type="ECO:0000256" key="9">
    <source>
        <dbReference type="RuleBase" id="RU003651"/>
    </source>
</evidence>
<dbReference type="GO" id="GO:0006508">
    <property type="term" value="P:proteolysis"/>
    <property type="evidence" value="ECO:0007669"/>
    <property type="project" value="UniProtKB-KW"/>
</dbReference>
<dbReference type="RefSeq" id="WP_106870368.1">
    <property type="nucleotide sequence ID" value="NZ_CP053841.1"/>
</dbReference>
<dbReference type="InterPro" id="IPR003960">
    <property type="entry name" value="ATPase_AAA_CS"/>
</dbReference>
<keyword evidence="10" id="KW-0472">Membrane</keyword>
<proteinExistence type="inferred from homology"/>
<sequence length="576" mass="65716">MKLNFQEILQKFKINKLNIILIFLAILIGLLSFVYLRNGPVYINYENYEKLLNSNSIESARIKDDKVYLKFNGREYIILKEAVNLKELYKITKISKQDNMPFWAEFIVLCFIVLVLIILVDRYFRKNLSEVKNFKNEFNTQRNFTTNIQKSNEFVSAISDYKFSDVAGIDEVKSELLEIVDFLKNPEKYKDFGIVLPKGVLMSGPPGVGKTLIAKAVAGEAGVPFYYESGANFAQMFVGVGAQKVRELFAHAKSNAPSIVFIDEIDAIGKSRGGNRNDEREATLNQLLTEMDGFEDSNGVIVMGATNKIEMIDDALLRPGRFDRRVFISLPNYKDRINILKLYLKNKSHNVDLSKLSRMSVGFSGAGLATFVNEAMISALKRGSKTLEMEDFEKIKTKVASGKRKEIILSESEKEIQALYQGAKALSAYWFGLDFDKINLLEDDFVKNDIEIESKTTLENRLKVYLSGIAALFVYKEDMFSNSKIDLKKSLNLAHNIVYEYGMGNSFIPNSEDVSSIVNNNYLEVKEFLKNMQNVLFEISKYIFAFEVITSEEIKKIIEEQYTKDNNEDKNRDTNA</sequence>
<evidence type="ECO:0000256" key="6">
    <source>
        <dbReference type="ARBA" id="ARBA00022833"/>
    </source>
</evidence>
<dbReference type="Proteomes" id="UP000240535">
    <property type="component" value="Unassembled WGS sequence"/>
</dbReference>
<keyword evidence="4 9" id="KW-0547">Nucleotide-binding</keyword>
<dbReference type="OrthoDB" id="5428246at2"/>
<dbReference type="GO" id="GO:0005886">
    <property type="term" value="C:plasma membrane"/>
    <property type="evidence" value="ECO:0007669"/>
    <property type="project" value="TreeGrafter"/>
</dbReference>
<dbReference type="InterPro" id="IPR003959">
    <property type="entry name" value="ATPase_AAA_core"/>
</dbReference>
<organism evidence="12 13">
    <name type="scientific">Campylobacter blaseri</name>
    <dbReference type="NCBI Taxonomy" id="2042961"/>
    <lineage>
        <taxon>Bacteria</taxon>
        <taxon>Pseudomonadati</taxon>
        <taxon>Campylobacterota</taxon>
        <taxon>Epsilonproteobacteria</taxon>
        <taxon>Campylobacterales</taxon>
        <taxon>Campylobacteraceae</taxon>
        <taxon>Campylobacter</taxon>
    </lineage>
</organism>
<dbReference type="AlphaFoldDB" id="A0A2P8R2G8"/>
<evidence type="ECO:0000256" key="8">
    <source>
        <dbReference type="ARBA" id="ARBA00023049"/>
    </source>
</evidence>
<dbReference type="CDD" id="cd19501">
    <property type="entry name" value="RecA-like_FtsH"/>
    <property type="match status" value="1"/>
</dbReference>
<keyword evidence="2" id="KW-0645">Protease</keyword>
<dbReference type="Pfam" id="PF00004">
    <property type="entry name" value="AAA"/>
    <property type="match status" value="1"/>
</dbReference>
<dbReference type="Gene3D" id="3.40.50.300">
    <property type="entry name" value="P-loop containing nucleotide triphosphate hydrolases"/>
    <property type="match status" value="1"/>
</dbReference>
<dbReference type="InterPro" id="IPR041569">
    <property type="entry name" value="AAA_lid_3"/>
</dbReference>
<keyword evidence="5" id="KW-0378">Hydrolase</keyword>
<keyword evidence="6" id="KW-0862">Zinc</keyword>